<dbReference type="Proteomes" id="UP001213000">
    <property type="component" value="Unassembled WGS sequence"/>
</dbReference>
<proteinExistence type="inferred from homology"/>
<dbReference type="SMART" id="SM00737">
    <property type="entry name" value="ML"/>
    <property type="match status" value="1"/>
</dbReference>
<dbReference type="GO" id="GO:0032366">
    <property type="term" value="P:intracellular sterol transport"/>
    <property type="evidence" value="ECO:0007669"/>
    <property type="project" value="InterPro"/>
</dbReference>
<evidence type="ECO:0000313" key="10">
    <source>
        <dbReference type="EMBL" id="KAJ3568801.1"/>
    </source>
</evidence>
<organism evidence="10 11">
    <name type="scientific">Leucocoprinus birnbaumii</name>
    <dbReference type="NCBI Taxonomy" id="56174"/>
    <lineage>
        <taxon>Eukaryota</taxon>
        <taxon>Fungi</taxon>
        <taxon>Dikarya</taxon>
        <taxon>Basidiomycota</taxon>
        <taxon>Agaricomycotina</taxon>
        <taxon>Agaricomycetes</taxon>
        <taxon>Agaricomycetidae</taxon>
        <taxon>Agaricales</taxon>
        <taxon>Agaricineae</taxon>
        <taxon>Agaricaceae</taxon>
        <taxon>Leucocoprinus</taxon>
    </lineage>
</organism>
<dbReference type="CDD" id="cd00917">
    <property type="entry name" value="PG-PI_TP"/>
    <property type="match status" value="1"/>
</dbReference>
<dbReference type="SUPFAM" id="SSF81296">
    <property type="entry name" value="E set domains"/>
    <property type="match status" value="1"/>
</dbReference>
<accession>A0AAD5VVG3</accession>
<dbReference type="GO" id="GO:0032934">
    <property type="term" value="F:sterol binding"/>
    <property type="evidence" value="ECO:0007669"/>
    <property type="project" value="InterPro"/>
</dbReference>
<evidence type="ECO:0000256" key="2">
    <source>
        <dbReference type="ARBA" id="ARBA00006370"/>
    </source>
</evidence>
<reference evidence="10" key="1">
    <citation type="submission" date="2022-07" db="EMBL/GenBank/DDBJ databases">
        <title>Genome Sequence of Leucocoprinus birnbaumii.</title>
        <authorList>
            <person name="Buettner E."/>
        </authorList>
    </citation>
    <scope>NUCLEOTIDE SEQUENCE</scope>
    <source>
        <strain evidence="10">VT141</strain>
    </source>
</reference>
<dbReference type="InterPro" id="IPR033917">
    <property type="entry name" value="ML_PG-PI_TP"/>
</dbReference>
<dbReference type="PANTHER" id="PTHR11306:SF0">
    <property type="entry name" value="PHOSPHATIDYLGLYCEROL_PHOSPHATIDYLINOSITOL TRANSFER PROTEIN"/>
    <property type="match status" value="1"/>
</dbReference>
<dbReference type="InterPro" id="IPR039670">
    <property type="entry name" value="NPC2-like"/>
</dbReference>
<dbReference type="EMBL" id="JANIEX010000323">
    <property type="protein sequence ID" value="KAJ3568801.1"/>
    <property type="molecule type" value="Genomic_DNA"/>
</dbReference>
<comment type="subunit">
    <text evidence="3">Monomer.</text>
</comment>
<name>A0AAD5VVG3_9AGAR</name>
<gene>
    <name evidence="10" type="ORF">NP233_g5481</name>
</gene>
<dbReference type="Pfam" id="PF02221">
    <property type="entry name" value="E1_DerP2_DerF2"/>
    <property type="match status" value="1"/>
</dbReference>
<keyword evidence="11" id="KW-1185">Reference proteome</keyword>
<dbReference type="InterPro" id="IPR014756">
    <property type="entry name" value="Ig_E-set"/>
</dbReference>
<keyword evidence="7" id="KW-0445">Lipid transport</keyword>
<protein>
    <recommendedName>
        <fullName evidence="4">Phosphatidylglycerol/phosphatidylinositol transfer protein</fullName>
    </recommendedName>
</protein>
<feature type="signal peptide" evidence="8">
    <location>
        <begin position="1"/>
        <end position="20"/>
    </location>
</feature>
<comment type="function">
    <text evidence="1">Catalyzes the intermembrane transfer of phosphatidylglycerol and phosphatidylinositol.</text>
</comment>
<dbReference type="InterPro" id="IPR003172">
    <property type="entry name" value="ML_dom"/>
</dbReference>
<feature type="domain" description="MD-2-related lipid-recognition" evidence="9">
    <location>
        <begin position="42"/>
        <end position="167"/>
    </location>
</feature>
<sequence length="180" mass="19641">MRAFAALVITALSAATLSLASPVDGQVVISGHEVAEEPRWKYSSCDSEEEGEPIVKIHSIEVSPDPPAPGKDLTVKVNAEASDTIEEGAYAEVTVKLGIIKLLNKEFDLCEEARNANASVQCPVAPGPYKVQQTVALPNEIPRAKYTVRVDAYSVNDDPLFCLDLEADFRWRFPHLPHRG</sequence>
<evidence type="ECO:0000313" key="11">
    <source>
        <dbReference type="Proteomes" id="UP001213000"/>
    </source>
</evidence>
<evidence type="ECO:0000256" key="8">
    <source>
        <dbReference type="SAM" id="SignalP"/>
    </source>
</evidence>
<evidence type="ECO:0000256" key="6">
    <source>
        <dbReference type="ARBA" id="ARBA00022729"/>
    </source>
</evidence>
<keyword evidence="6 8" id="KW-0732">Signal</keyword>
<evidence type="ECO:0000256" key="4">
    <source>
        <dbReference type="ARBA" id="ARBA00016056"/>
    </source>
</evidence>
<evidence type="ECO:0000259" key="9">
    <source>
        <dbReference type="SMART" id="SM00737"/>
    </source>
</evidence>
<comment type="caution">
    <text evidence="10">The sequence shown here is derived from an EMBL/GenBank/DDBJ whole genome shotgun (WGS) entry which is preliminary data.</text>
</comment>
<keyword evidence="5" id="KW-0813">Transport</keyword>
<comment type="similarity">
    <text evidence="2">Belongs to the NPC2 family.</text>
</comment>
<dbReference type="InterPro" id="IPR036846">
    <property type="entry name" value="GM2-AP_sf"/>
</dbReference>
<dbReference type="AlphaFoldDB" id="A0AAD5VVG3"/>
<evidence type="ECO:0000256" key="5">
    <source>
        <dbReference type="ARBA" id="ARBA00022448"/>
    </source>
</evidence>
<evidence type="ECO:0000256" key="3">
    <source>
        <dbReference type="ARBA" id="ARBA00011245"/>
    </source>
</evidence>
<dbReference type="Gene3D" id="2.70.220.10">
    <property type="entry name" value="Ganglioside GM2 activator"/>
    <property type="match status" value="2"/>
</dbReference>
<feature type="chain" id="PRO_5042247307" description="Phosphatidylglycerol/phosphatidylinositol transfer protein" evidence="8">
    <location>
        <begin position="21"/>
        <end position="180"/>
    </location>
</feature>
<dbReference type="PANTHER" id="PTHR11306">
    <property type="entry name" value="NIEMANN PICK TYPE C2 PROTEIN NPC2-RELATED"/>
    <property type="match status" value="1"/>
</dbReference>
<evidence type="ECO:0000256" key="1">
    <source>
        <dbReference type="ARBA" id="ARBA00002053"/>
    </source>
</evidence>
<evidence type="ECO:0000256" key="7">
    <source>
        <dbReference type="ARBA" id="ARBA00023055"/>
    </source>
</evidence>